<dbReference type="PANTHER" id="PTHR21131:SF0">
    <property type="entry name" value="GEO10195P1-RELATED"/>
    <property type="match status" value="1"/>
</dbReference>
<dbReference type="SUPFAM" id="SSF100895">
    <property type="entry name" value="Kazal-type serine protease inhibitors"/>
    <property type="match status" value="3"/>
</dbReference>
<sequence>MIFEIRQFAAVLLVGSCVGLSAGLPACVCTREGKPVCGSDGQTCKREAPCFCTFESRPLCASDGQTYANECELRCRQAEVPSLRVSHEGECRAKRQAAELAQHCTCPRSAKPVCGSDGNTYTNPCLLNCASEAEPSLFLQHPGPCSNDVSVVEQPQETPSCTCARDYKPVCATNGVTFDNMCLMRCAGEHLSVQSFGPCEPSA</sequence>
<accession>A0ABN8I2N0</accession>
<dbReference type="InterPro" id="IPR002350">
    <property type="entry name" value="Kazal_dom"/>
</dbReference>
<protein>
    <recommendedName>
        <fullName evidence="2">Kazal-like domain-containing protein</fullName>
    </recommendedName>
</protein>
<feature type="domain" description="Kazal-like" evidence="2">
    <location>
        <begin position="155"/>
        <end position="201"/>
    </location>
</feature>
<feature type="domain" description="Kazal-like" evidence="2">
    <location>
        <begin position="98"/>
        <end position="147"/>
    </location>
</feature>
<dbReference type="InterPro" id="IPR036058">
    <property type="entry name" value="Kazal_dom_sf"/>
</dbReference>
<feature type="chain" id="PRO_5047082665" description="Kazal-like domain-containing protein" evidence="1">
    <location>
        <begin position="24"/>
        <end position="203"/>
    </location>
</feature>
<dbReference type="CDD" id="cd00104">
    <property type="entry name" value="KAZAL_FS"/>
    <property type="match status" value="3"/>
</dbReference>
<dbReference type="EMBL" id="OW152827">
    <property type="protein sequence ID" value="CAH2044128.1"/>
    <property type="molecule type" value="Genomic_DNA"/>
</dbReference>
<organism evidence="3 4">
    <name type="scientific">Iphiclides podalirius</name>
    <name type="common">scarce swallowtail</name>
    <dbReference type="NCBI Taxonomy" id="110791"/>
    <lineage>
        <taxon>Eukaryota</taxon>
        <taxon>Metazoa</taxon>
        <taxon>Ecdysozoa</taxon>
        <taxon>Arthropoda</taxon>
        <taxon>Hexapoda</taxon>
        <taxon>Insecta</taxon>
        <taxon>Pterygota</taxon>
        <taxon>Neoptera</taxon>
        <taxon>Endopterygota</taxon>
        <taxon>Lepidoptera</taxon>
        <taxon>Glossata</taxon>
        <taxon>Ditrysia</taxon>
        <taxon>Papilionoidea</taxon>
        <taxon>Papilionidae</taxon>
        <taxon>Papilioninae</taxon>
        <taxon>Iphiclides</taxon>
    </lineage>
</organism>
<keyword evidence="1" id="KW-0732">Signal</keyword>
<dbReference type="SMART" id="SM00280">
    <property type="entry name" value="KAZAL"/>
    <property type="match status" value="3"/>
</dbReference>
<feature type="non-terminal residue" evidence="3">
    <location>
        <position position="203"/>
    </location>
</feature>
<dbReference type="Pfam" id="PF07648">
    <property type="entry name" value="Kazal_2"/>
    <property type="match status" value="2"/>
</dbReference>
<reference evidence="3" key="1">
    <citation type="submission" date="2022-03" db="EMBL/GenBank/DDBJ databases">
        <authorList>
            <person name="Martin H S."/>
        </authorList>
    </citation>
    <scope>NUCLEOTIDE SEQUENCE</scope>
</reference>
<dbReference type="InterPro" id="IPR053265">
    <property type="entry name" value="Serpin"/>
</dbReference>
<feature type="domain" description="Kazal-like" evidence="2">
    <location>
        <begin position="38"/>
        <end position="93"/>
    </location>
</feature>
<dbReference type="PROSITE" id="PS51465">
    <property type="entry name" value="KAZAL_2"/>
    <property type="match status" value="3"/>
</dbReference>
<name>A0ABN8I2N0_9NEOP</name>
<dbReference type="Pfam" id="PF00050">
    <property type="entry name" value="Kazal_1"/>
    <property type="match status" value="2"/>
</dbReference>
<dbReference type="PROSITE" id="PS51257">
    <property type="entry name" value="PROKAR_LIPOPROTEIN"/>
    <property type="match status" value="1"/>
</dbReference>
<dbReference type="PANTHER" id="PTHR21131">
    <property type="entry name" value="SERINE-TYPE ENDOPEPTIDASE INHIBITOR"/>
    <property type="match status" value="1"/>
</dbReference>
<dbReference type="PROSITE" id="PS00282">
    <property type="entry name" value="KAZAL_1"/>
    <property type="match status" value="1"/>
</dbReference>
<dbReference type="Gene3D" id="3.30.60.30">
    <property type="match status" value="4"/>
</dbReference>
<evidence type="ECO:0000313" key="3">
    <source>
        <dbReference type="EMBL" id="CAH2044128.1"/>
    </source>
</evidence>
<proteinExistence type="predicted"/>
<evidence type="ECO:0000313" key="4">
    <source>
        <dbReference type="Proteomes" id="UP000837857"/>
    </source>
</evidence>
<dbReference type="Proteomes" id="UP000837857">
    <property type="component" value="Chromosome 15"/>
</dbReference>
<evidence type="ECO:0000256" key="1">
    <source>
        <dbReference type="SAM" id="SignalP"/>
    </source>
</evidence>
<evidence type="ECO:0000259" key="2">
    <source>
        <dbReference type="PROSITE" id="PS51465"/>
    </source>
</evidence>
<feature type="signal peptide" evidence="1">
    <location>
        <begin position="1"/>
        <end position="23"/>
    </location>
</feature>
<keyword evidence="4" id="KW-1185">Reference proteome</keyword>
<gene>
    <name evidence="3" type="ORF">IPOD504_LOCUS4593</name>
</gene>